<name>A0A3B0YUL2_9ZZZZ</name>
<proteinExistence type="predicted"/>
<dbReference type="AlphaFoldDB" id="A0A3B0YUL2"/>
<organism evidence="1">
    <name type="scientific">hydrothermal vent metagenome</name>
    <dbReference type="NCBI Taxonomy" id="652676"/>
    <lineage>
        <taxon>unclassified sequences</taxon>
        <taxon>metagenomes</taxon>
        <taxon>ecological metagenomes</taxon>
    </lineage>
</organism>
<protein>
    <submittedName>
        <fullName evidence="1">Uncharacterized protein</fullName>
    </submittedName>
</protein>
<gene>
    <name evidence="1" type="ORF">MNBD_GAMMA12-3875</name>
</gene>
<accession>A0A3B0YUL2</accession>
<dbReference type="EMBL" id="UOFL01000143">
    <property type="protein sequence ID" value="VAW78019.1"/>
    <property type="molecule type" value="Genomic_DNA"/>
</dbReference>
<sequence length="74" mass="8029">MSAPPILGRLTPVAGNNATTDDKMHVSTLVVDTNLKRDILGMVLKIENNIGLKVFCSPFVDSFKLTLITMLNNA</sequence>
<reference evidence="1" key="1">
    <citation type="submission" date="2018-06" db="EMBL/GenBank/DDBJ databases">
        <authorList>
            <person name="Zhirakovskaya E."/>
        </authorList>
    </citation>
    <scope>NUCLEOTIDE SEQUENCE</scope>
</reference>
<evidence type="ECO:0000313" key="1">
    <source>
        <dbReference type="EMBL" id="VAW78019.1"/>
    </source>
</evidence>